<accession>A0A7T4A0E1</accession>
<reference evidence="1 2" key="1">
    <citation type="submission" date="2020-12" db="EMBL/GenBank/DDBJ databases">
        <title>FDA dAtabase for Regulatory Grade micrObial Sequences (FDA-ARGOS): Supporting development and validation of Infectious Disease Dx tests.</title>
        <authorList>
            <person name="Sproer C."/>
            <person name="Gronow S."/>
            <person name="Severitt S."/>
            <person name="Schroder I."/>
            <person name="Tallon L."/>
            <person name="Sadzewicz L."/>
            <person name="Zhao X."/>
            <person name="Boylan J."/>
            <person name="Ott S."/>
            <person name="Bowen H."/>
            <person name="Vavikolanu K."/>
            <person name="Mehta A."/>
            <person name="Aluvathingal J."/>
            <person name="Nadendla S."/>
            <person name="Lowell S."/>
            <person name="Myers T."/>
            <person name="Yan Y."/>
            <person name="Sichtig H."/>
        </authorList>
    </citation>
    <scope>NUCLEOTIDE SEQUENCE [LARGE SCALE GENOMIC DNA]</scope>
    <source>
        <strain evidence="1 2">FDAARGOS_990</strain>
    </source>
</reference>
<name>A0A7T4A0E1_9MICO</name>
<proteinExistence type="predicted"/>
<organism evidence="1 2">
    <name type="scientific">Brevibacterium casei</name>
    <dbReference type="NCBI Taxonomy" id="33889"/>
    <lineage>
        <taxon>Bacteria</taxon>
        <taxon>Bacillati</taxon>
        <taxon>Actinomycetota</taxon>
        <taxon>Actinomycetes</taxon>
        <taxon>Micrococcales</taxon>
        <taxon>Brevibacteriaceae</taxon>
        <taxon>Brevibacterium</taxon>
    </lineage>
</organism>
<dbReference type="Pfam" id="PF19736">
    <property type="entry name" value="DUF6226"/>
    <property type="match status" value="1"/>
</dbReference>
<protein>
    <submittedName>
        <fullName evidence="1">Uncharacterized protein</fullName>
    </submittedName>
</protein>
<dbReference type="AlphaFoldDB" id="A0A7T4A0E1"/>
<sequence length="257" mass="28717">MTFWWQELRTNLARSFDDRSDQRWNHAIATMPVSDRAAEMFREVEDEFLITGADTPRWDDPHRNPDFEWGRVNGPDDQADVTDHAKFDIVHARARAWINVLRRRGGSARETADVDWATDDPFLASADHAEVLTSGVPDNPELVIGFNDYVPDDHGVDLVANVVIALGDPAVSLARVPDCGCDFCDYGSDVLLQQLDSLIFSIVDGSVEAQSGGQYSGYRTSFDAAGELSGDAAHKPAKHRARPWFDDWSPRPMQDWA</sequence>
<evidence type="ECO:0000313" key="2">
    <source>
        <dbReference type="Proteomes" id="UP000595374"/>
    </source>
</evidence>
<evidence type="ECO:0000313" key="1">
    <source>
        <dbReference type="EMBL" id="QQB14986.1"/>
    </source>
</evidence>
<dbReference type="InterPro" id="IPR045773">
    <property type="entry name" value="DUF6226"/>
</dbReference>
<dbReference type="EMBL" id="CP065989">
    <property type="protein sequence ID" value="QQB14986.1"/>
    <property type="molecule type" value="Genomic_DNA"/>
</dbReference>
<dbReference type="Proteomes" id="UP000595374">
    <property type="component" value="Chromosome"/>
</dbReference>
<dbReference type="RefSeq" id="WP_198500019.1">
    <property type="nucleotide sequence ID" value="NZ_CP065989.1"/>
</dbReference>
<gene>
    <name evidence="1" type="ORF">I6H47_03160</name>
</gene>